<evidence type="ECO:0000313" key="2">
    <source>
        <dbReference type="Proteomes" id="UP000241629"/>
    </source>
</evidence>
<reference evidence="1 2" key="1">
    <citation type="submission" date="2018-02" db="EMBL/GenBank/DDBJ databases">
        <title>Complete genome sequence of Pantoea phage vB_PagS_Vid5.</title>
        <authorList>
            <person name="Truncaite L."/>
            <person name="Simoliunas E."/>
            <person name="Meskys R."/>
        </authorList>
    </citation>
    <scope>NUCLEOTIDE SEQUENCE [LARGE SCALE GENOMIC DNA]</scope>
</reference>
<name>A0A2P1CKU0_9CAUD</name>
<sequence>MAFLKNNVWRARINGPSGSHINLGPRRTESIAVVAEKLAMYFYHRYGKLPDYNVIPEKQRLCDWTRLEGVQGIYYQVLSDHTIIFGFRIGVRINHRVISDYGYLTIEDALKARTRIRNAENNQQSAS</sequence>
<dbReference type="Proteomes" id="UP000241629">
    <property type="component" value="Segment"/>
</dbReference>
<gene>
    <name evidence="1" type="ORF">Vid5_gp64</name>
</gene>
<organism evidence="1 2">
    <name type="scientific">Pantoea phage vB_PagS_Vid5</name>
    <dbReference type="NCBI Taxonomy" id="2099652"/>
    <lineage>
        <taxon>Viruses</taxon>
        <taxon>Duplodnaviria</taxon>
        <taxon>Heunggongvirae</taxon>
        <taxon>Uroviricota</taxon>
        <taxon>Caudoviricetes</taxon>
        <taxon>Vidquintavirus</taxon>
        <taxon>Vidquintavirus Vid5</taxon>
    </lineage>
</organism>
<evidence type="ECO:0000313" key="1">
    <source>
        <dbReference type="EMBL" id="AVJ51819.1"/>
    </source>
</evidence>
<protein>
    <submittedName>
        <fullName evidence="1">Uncharacterized protein</fullName>
    </submittedName>
</protein>
<dbReference type="EMBL" id="MG948468">
    <property type="protein sequence ID" value="AVJ51819.1"/>
    <property type="molecule type" value="Genomic_DNA"/>
</dbReference>
<accession>A0A2P1CKU0</accession>
<proteinExistence type="predicted"/>
<keyword evidence="2" id="KW-1185">Reference proteome</keyword>